<dbReference type="EMBL" id="JAJFAZ020000002">
    <property type="protein sequence ID" value="KAI5342214.1"/>
    <property type="molecule type" value="Genomic_DNA"/>
</dbReference>
<dbReference type="Proteomes" id="UP001054821">
    <property type="component" value="Chromosome 2"/>
</dbReference>
<keyword evidence="3" id="KW-1185">Reference proteome</keyword>
<dbReference type="SUPFAM" id="SSF53098">
    <property type="entry name" value="Ribonuclease H-like"/>
    <property type="match status" value="1"/>
</dbReference>
<dbReference type="InterPro" id="IPR008906">
    <property type="entry name" value="HATC_C_dom"/>
</dbReference>
<reference evidence="2 3" key="1">
    <citation type="journal article" date="2022" name="G3 (Bethesda)">
        <title>Whole-genome sequence and methylome profiling of the almond [Prunus dulcis (Mill.) D.A. Webb] cultivar 'Nonpareil'.</title>
        <authorList>
            <person name="D'Amico-Willman K.M."/>
            <person name="Ouma W.Z."/>
            <person name="Meulia T."/>
            <person name="Sideli G.M."/>
            <person name="Gradziel T.M."/>
            <person name="Fresnedo-Ramirez J."/>
        </authorList>
    </citation>
    <scope>NUCLEOTIDE SEQUENCE [LARGE SCALE GENOMIC DNA]</scope>
    <source>
        <strain evidence="2">Clone GOH B32 T37-40</strain>
    </source>
</reference>
<evidence type="ECO:0000313" key="2">
    <source>
        <dbReference type="EMBL" id="KAI5342214.1"/>
    </source>
</evidence>
<dbReference type="GO" id="GO:0046983">
    <property type="term" value="F:protein dimerization activity"/>
    <property type="evidence" value="ECO:0007669"/>
    <property type="project" value="InterPro"/>
</dbReference>
<protein>
    <recommendedName>
        <fullName evidence="1">HAT C-terminal dimerisation domain-containing protein</fullName>
    </recommendedName>
</protein>
<proteinExistence type="predicted"/>
<evidence type="ECO:0000313" key="3">
    <source>
        <dbReference type="Proteomes" id="UP001054821"/>
    </source>
</evidence>
<dbReference type="Pfam" id="PF05699">
    <property type="entry name" value="Dimer_Tnp_hAT"/>
    <property type="match status" value="1"/>
</dbReference>
<sequence>MNSRKLRTSANWWKRFGRHTPEWTKFAIRVLSLTCSAHGCETNWNIFEQIHTKKRNILEHQKLNALVYVKYNMGLRERVLEGVDQYDGDANLNDIRAEEWDE</sequence>
<dbReference type="AlphaFoldDB" id="A0AAD4WGH7"/>
<name>A0AAD4WGH7_PRUDU</name>
<feature type="domain" description="HAT C-terminal dimerisation" evidence="1">
    <location>
        <begin position="10"/>
        <end position="73"/>
    </location>
</feature>
<dbReference type="PANTHER" id="PTHR32166">
    <property type="entry name" value="OSJNBA0013A04.12 PROTEIN"/>
    <property type="match status" value="1"/>
</dbReference>
<dbReference type="PANTHER" id="PTHR32166:SF74">
    <property type="entry name" value="OS05G0256350 PROTEIN"/>
    <property type="match status" value="1"/>
</dbReference>
<organism evidence="2 3">
    <name type="scientific">Prunus dulcis</name>
    <name type="common">Almond</name>
    <name type="synonym">Amygdalus dulcis</name>
    <dbReference type="NCBI Taxonomy" id="3755"/>
    <lineage>
        <taxon>Eukaryota</taxon>
        <taxon>Viridiplantae</taxon>
        <taxon>Streptophyta</taxon>
        <taxon>Embryophyta</taxon>
        <taxon>Tracheophyta</taxon>
        <taxon>Spermatophyta</taxon>
        <taxon>Magnoliopsida</taxon>
        <taxon>eudicotyledons</taxon>
        <taxon>Gunneridae</taxon>
        <taxon>Pentapetalae</taxon>
        <taxon>rosids</taxon>
        <taxon>fabids</taxon>
        <taxon>Rosales</taxon>
        <taxon>Rosaceae</taxon>
        <taxon>Amygdaloideae</taxon>
        <taxon>Amygdaleae</taxon>
        <taxon>Prunus</taxon>
    </lineage>
</organism>
<accession>A0AAD4WGH7</accession>
<comment type="caution">
    <text evidence="2">The sequence shown here is derived from an EMBL/GenBank/DDBJ whole genome shotgun (WGS) entry which is preliminary data.</text>
</comment>
<dbReference type="InterPro" id="IPR012337">
    <property type="entry name" value="RNaseH-like_sf"/>
</dbReference>
<evidence type="ECO:0000259" key="1">
    <source>
        <dbReference type="Pfam" id="PF05699"/>
    </source>
</evidence>
<gene>
    <name evidence="2" type="ORF">L3X38_010089</name>
</gene>